<dbReference type="SUPFAM" id="SSF53067">
    <property type="entry name" value="Actin-like ATPase domain"/>
    <property type="match status" value="2"/>
</dbReference>
<dbReference type="GO" id="GO:0016787">
    <property type="term" value="F:hydrolase activity"/>
    <property type="evidence" value="ECO:0007669"/>
    <property type="project" value="InterPro"/>
</dbReference>
<accession>A0A437M5Y9</accession>
<evidence type="ECO:0000259" key="2">
    <source>
        <dbReference type="Pfam" id="PF05378"/>
    </source>
</evidence>
<dbReference type="RefSeq" id="WP_127741119.1">
    <property type="nucleotide sequence ID" value="NZ_SACN01000001.1"/>
</dbReference>
<keyword evidence="4" id="KW-1185">Reference proteome</keyword>
<proteinExistence type="predicted"/>
<dbReference type="PANTHER" id="PTHR11365:SF10">
    <property type="entry name" value="HYDANTOINASE_OXOPROLINASE"/>
    <property type="match status" value="1"/>
</dbReference>
<dbReference type="InterPro" id="IPR008040">
    <property type="entry name" value="Hydant_A_N"/>
</dbReference>
<dbReference type="AlphaFoldDB" id="A0A437M5Y9"/>
<evidence type="ECO:0000313" key="3">
    <source>
        <dbReference type="EMBL" id="RVT92975.1"/>
    </source>
</evidence>
<dbReference type="InterPro" id="IPR043129">
    <property type="entry name" value="ATPase_NBD"/>
</dbReference>
<dbReference type="OrthoDB" id="9814788at2"/>
<feature type="domain" description="Hydantoinase A/oxoprolinase" evidence="1">
    <location>
        <begin position="197"/>
        <end position="368"/>
    </location>
</feature>
<evidence type="ECO:0000313" key="4">
    <source>
        <dbReference type="Proteomes" id="UP000282971"/>
    </source>
</evidence>
<reference evidence="3 4" key="1">
    <citation type="submission" date="2019-01" db="EMBL/GenBank/DDBJ databases">
        <authorList>
            <person name="Chen W.-M."/>
        </authorList>
    </citation>
    <scope>NUCLEOTIDE SEQUENCE [LARGE SCALE GENOMIC DNA]</scope>
    <source>
        <strain evidence="3 4">CCP-7</strain>
    </source>
</reference>
<feature type="domain" description="Hydantoinase/oxoprolinase N-terminal" evidence="2">
    <location>
        <begin position="8"/>
        <end position="177"/>
    </location>
</feature>
<dbReference type="EMBL" id="SACN01000001">
    <property type="protein sequence ID" value="RVT92975.1"/>
    <property type="molecule type" value="Genomic_DNA"/>
</dbReference>
<dbReference type="Pfam" id="PF05378">
    <property type="entry name" value="Hydant_A_N"/>
    <property type="match status" value="1"/>
</dbReference>
<dbReference type="Pfam" id="PF01968">
    <property type="entry name" value="Hydantoinase_A"/>
    <property type="match status" value="1"/>
</dbReference>
<dbReference type="PANTHER" id="PTHR11365">
    <property type="entry name" value="5-OXOPROLINASE RELATED"/>
    <property type="match status" value="1"/>
</dbReference>
<dbReference type="Gene3D" id="3.30.420.40">
    <property type="match status" value="1"/>
</dbReference>
<sequence>MNWQSGLRIGIDVGGTNTDAVLMQRRVVRATYKAATSYNVSDGIIRAIETILAQAGEDVSAVQCVMIGTTQFTNAFVERTHLQRVGIIRTALPATKGLPPLLDWPADIKAAVGGHVAMVPGGYQYDGTSNSALDERAIANAARNFKAAGLRSVAITSMFSPVNGDMELRAEEIVRNEIPDAAVTLSHKIGRLGLLERENAAIMNASLADLAKRVVQAFRDALIKLKINAPFYISQNDGTLMSAAHVEKYPVLTFASGPTNSMRGAVYLSGEQDALVADIGGTTTDLGVLTGGFPRESSMTSDIGGVRTNFRMPDILALALGGGSIIRADGKEPLQIGPQSVGYRITEKALIFGGDTLTATDIAVAAGYADIGDRSRVVGLSADVVRDAVALMHGRIAEGIDRMKTSAEPVPLVLVGGGSILVSQELAGISRLIVPDHAAVANAVGASIAQIGGESEGVYSYAVTGRDAAIALAKQDAVKSAIAAGADPDSVEILDIDEVPLAYVPGGAVRLRVNAAGRLRLTADLQAARP</sequence>
<organism evidence="3 4">
    <name type="scientific">Sphingomonas crocodyli</name>
    <dbReference type="NCBI Taxonomy" id="1979270"/>
    <lineage>
        <taxon>Bacteria</taxon>
        <taxon>Pseudomonadati</taxon>
        <taxon>Pseudomonadota</taxon>
        <taxon>Alphaproteobacteria</taxon>
        <taxon>Sphingomonadales</taxon>
        <taxon>Sphingomonadaceae</taxon>
        <taxon>Sphingomonas</taxon>
    </lineage>
</organism>
<comment type="caution">
    <text evidence="3">The sequence shown here is derived from an EMBL/GenBank/DDBJ whole genome shotgun (WGS) entry which is preliminary data.</text>
</comment>
<protein>
    <submittedName>
        <fullName evidence="3">Hydantoinase/oxoprolinase family protein</fullName>
    </submittedName>
</protein>
<gene>
    <name evidence="3" type="ORF">EOD43_03460</name>
</gene>
<dbReference type="InterPro" id="IPR002821">
    <property type="entry name" value="Hydantoinase_A"/>
</dbReference>
<dbReference type="Proteomes" id="UP000282971">
    <property type="component" value="Unassembled WGS sequence"/>
</dbReference>
<name>A0A437M5Y9_9SPHN</name>
<evidence type="ECO:0000259" key="1">
    <source>
        <dbReference type="Pfam" id="PF01968"/>
    </source>
</evidence>
<dbReference type="InterPro" id="IPR045079">
    <property type="entry name" value="Oxoprolinase-like"/>
</dbReference>